<evidence type="ECO:0000313" key="2">
    <source>
        <dbReference type="EMBL" id="KAK3926358.1"/>
    </source>
</evidence>
<name>A0AAE1LNM9_9NEOP</name>
<dbReference type="Proteomes" id="UP001219518">
    <property type="component" value="Unassembled WGS sequence"/>
</dbReference>
<reference evidence="2" key="2">
    <citation type="journal article" date="2023" name="BMC Genomics">
        <title>Pest status, molecular evolution, and epigenetic factors derived from the genome assembly of Frankliniella fusca, a thysanopteran phytovirus vector.</title>
        <authorList>
            <person name="Catto M.A."/>
            <person name="Labadie P.E."/>
            <person name="Jacobson A.L."/>
            <person name="Kennedy G.G."/>
            <person name="Srinivasan R."/>
            <person name="Hunt B.G."/>
        </authorList>
    </citation>
    <scope>NUCLEOTIDE SEQUENCE</scope>
    <source>
        <strain evidence="2">PL_HMW_Pooled</strain>
    </source>
</reference>
<sequence>MSRRLAADLYLSDDSSSMAPLYFEEEEEDSSSGALELHPSGLLYDEFPVPPPVPPAPAPAPASSEAPATALPEDSVFERLGPAPPPRRSKT</sequence>
<protein>
    <submittedName>
        <fullName evidence="2">Membrane protein insertase YidC</fullName>
    </submittedName>
</protein>
<keyword evidence="3" id="KW-1185">Reference proteome</keyword>
<feature type="compositionally biased region" description="Pro residues" evidence="1">
    <location>
        <begin position="82"/>
        <end position="91"/>
    </location>
</feature>
<feature type="region of interest" description="Disordered" evidence="1">
    <location>
        <begin position="23"/>
        <end position="91"/>
    </location>
</feature>
<feature type="compositionally biased region" description="Low complexity" evidence="1">
    <location>
        <begin position="61"/>
        <end position="73"/>
    </location>
</feature>
<evidence type="ECO:0000313" key="3">
    <source>
        <dbReference type="Proteomes" id="UP001219518"/>
    </source>
</evidence>
<dbReference type="AlphaFoldDB" id="A0AAE1LNM9"/>
<organism evidence="2 3">
    <name type="scientific">Frankliniella fusca</name>
    <dbReference type="NCBI Taxonomy" id="407009"/>
    <lineage>
        <taxon>Eukaryota</taxon>
        <taxon>Metazoa</taxon>
        <taxon>Ecdysozoa</taxon>
        <taxon>Arthropoda</taxon>
        <taxon>Hexapoda</taxon>
        <taxon>Insecta</taxon>
        <taxon>Pterygota</taxon>
        <taxon>Neoptera</taxon>
        <taxon>Paraneoptera</taxon>
        <taxon>Thysanoptera</taxon>
        <taxon>Terebrantia</taxon>
        <taxon>Thripoidea</taxon>
        <taxon>Thripidae</taxon>
        <taxon>Frankliniella</taxon>
    </lineage>
</organism>
<dbReference type="EMBL" id="JAHWGI010001250">
    <property type="protein sequence ID" value="KAK3926358.1"/>
    <property type="molecule type" value="Genomic_DNA"/>
</dbReference>
<feature type="compositionally biased region" description="Pro residues" evidence="1">
    <location>
        <begin position="48"/>
        <end position="60"/>
    </location>
</feature>
<evidence type="ECO:0000256" key="1">
    <source>
        <dbReference type="SAM" id="MobiDB-lite"/>
    </source>
</evidence>
<comment type="caution">
    <text evidence="2">The sequence shown here is derived from an EMBL/GenBank/DDBJ whole genome shotgun (WGS) entry which is preliminary data.</text>
</comment>
<accession>A0AAE1LNM9</accession>
<gene>
    <name evidence="2" type="ORF">KUF71_014605</name>
</gene>
<reference evidence="2" key="1">
    <citation type="submission" date="2021-07" db="EMBL/GenBank/DDBJ databases">
        <authorList>
            <person name="Catto M.A."/>
            <person name="Jacobson A."/>
            <person name="Kennedy G."/>
            <person name="Labadie P."/>
            <person name="Hunt B.G."/>
            <person name="Srinivasan R."/>
        </authorList>
    </citation>
    <scope>NUCLEOTIDE SEQUENCE</scope>
    <source>
        <strain evidence="2">PL_HMW_Pooled</strain>
        <tissue evidence="2">Head</tissue>
    </source>
</reference>
<proteinExistence type="predicted"/>